<feature type="region of interest" description="Disordered" evidence="1">
    <location>
        <begin position="1"/>
        <end position="65"/>
    </location>
</feature>
<accession>A0A0K1Q1G5</accession>
<dbReference type="Proteomes" id="UP000064967">
    <property type="component" value="Chromosome"/>
</dbReference>
<sequence>MTTLLWAPACSSSDDTGSSDIPDSGNTNAETGTKPGNEVDSSAPTDSSVPDVKNDVSDPDANGDSGSVDPYVAACARIDACATATSPLIGMNGCYSLITAKPFASSLFGLELAQLENLRCKLAATTCTAVRACDKPTTDYTTFCQTAEGGNHCDGNVHVLCDANTFAPIMATDCAATGEICGEANFQAGCGKTACEPYNTTINSCAGNVLTSCAAYGVTREIDCAANNDVIYVKPAGKKTLATTVCGAGTDGNKACLADGADCTGLTQRCDGTVLETCTMGKLARRDCAAQSPSGQGCVTALTDGPDRIQGSLACGAVNPPCHETDNETCDVATGTIGFCALTEAKTLDCKSLGYTGCKTTTVNGRVTAACFQ</sequence>
<feature type="compositionally biased region" description="Polar residues" evidence="1">
    <location>
        <begin position="39"/>
        <end position="48"/>
    </location>
</feature>
<gene>
    <name evidence="2" type="ORF">AKJ09_06140</name>
</gene>
<proteinExistence type="predicted"/>
<name>A0A0K1Q1G5_9BACT</name>
<dbReference type="EMBL" id="CP012333">
    <property type="protein sequence ID" value="AKU99476.1"/>
    <property type="molecule type" value="Genomic_DNA"/>
</dbReference>
<reference evidence="2 3" key="1">
    <citation type="submission" date="2015-08" db="EMBL/GenBank/DDBJ databases">
        <authorList>
            <person name="Babu N.S."/>
            <person name="Beckwith C.J."/>
            <person name="Beseler K.G."/>
            <person name="Brison A."/>
            <person name="Carone J.V."/>
            <person name="Caskin T.P."/>
            <person name="Diamond M."/>
            <person name="Durham M.E."/>
            <person name="Foxe J.M."/>
            <person name="Go M."/>
            <person name="Henderson B.A."/>
            <person name="Jones I.B."/>
            <person name="McGettigan J.A."/>
            <person name="Micheletti S.J."/>
            <person name="Nasrallah M.E."/>
            <person name="Ortiz D."/>
            <person name="Piller C.R."/>
            <person name="Privatt S.R."/>
            <person name="Schneider S.L."/>
            <person name="Sharp S."/>
            <person name="Smith T.C."/>
            <person name="Stanton J.D."/>
            <person name="Ullery H.E."/>
            <person name="Wilson R.J."/>
            <person name="Serrano M.G."/>
            <person name="Buck G."/>
            <person name="Lee V."/>
            <person name="Wang Y."/>
            <person name="Carvalho R."/>
            <person name="Voegtly L."/>
            <person name="Shi R."/>
            <person name="Duckworth R."/>
            <person name="Johnson A."/>
            <person name="Loviza R."/>
            <person name="Walstead R."/>
            <person name="Shah Z."/>
            <person name="Kiflezghi M."/>
            <person name="Wade K."/>
            <person name="Ball S.L."/>
            <person name="Bradley K.W."/>
            <person name="Asai D.J."/>
            <person name="Bowman C.A."/>
            <person name="Russell D.A."/>
            <person name="Pope W.H."/>
            <person name="Jacobs-Sera D."/>
            <person name="Hendrix R.W."/>
            <person name="Hatfull G.F."/>
        </authorList>
    </citation>
    <scope>NUCLEOTIDE SEQUENCE [LARGE SCALE GENOMIC DNA]</scope>
    <source>
        <strain evidence="2 3">DSM 27648</strain>
    </source>
</reference>
<keyword evidence="3" id="KW-1185">Reference proteome</keyword>
<feature type="compositionally biased region" description="Polar residues" evidence="1">
    <location>
        <begin position="10"/>
        <end position="31"/>
    </location>
</feature>
<evidence type="ECO:0000256" key="1">
    <source>
        <dbReference type="SAM" id="MobiDB-lite"/>
    </source>
</evidence>
<protein>
    <submittedName>
        <fullName evidence="2">Uncharacterized protein</fullName>
    </submittedName>
</protein>
<evidence type="ECO:0000313" key="2">
    <source>
        <dbReference type="EMBL" id="AKU99476.1"/>
    </source>
</evidence>
<dbReference type="KEGG" id="llu:AKJ09_06140"/>
<dbReference type="AlphaFoldDB" id="A0A0K1Q1G5"/>
<organism evidence="2 3">
    <name type="scientific">Labilithrix luteola</name>
    <dbReference type="NCBI Taxonomy" id="1391654"/>
    <lineage>
        <taxon>Bacteria</taxon>
        <taxon>Pseudomonadati</taxon>
        <taxon>Myxococcota</taxon>
        <taxon>Polyangia</taxon>
        <taxon>Polyangiales</taxon>
        <taxon>Labilitrichaceae</taxon>
        <taxon>Labilithrix</taxon>
    </lineage>
</organism>
<dbReference type="STRING" id="1391654.AKJ09_06140"/>
<evidence type="ECO:0000313" key="3">
    <source>
        <dbReference type="Proteomes" id="UP000064967"/>
    </source>
</evidence>